<feature type="chain" id="PRO_5012371595" description="YD repeat-containing protein" evidence="1">
    <location>
        <begin position="24"/>
        <end position="283"/>
    </location>
</feature>
<dbReference type="Gene3D" id="2.180.10.10">
    <property type="entry name" value="RHS repeat-associated core"/>
    <property type="match status" value="1"/>
</dbReference>
<reference evidence="2 3" key="1">
    <citation type="submission" date="2018-01" db="EMBL/GenBank/DDBJ databases">
        <title>Complete and assembled Genome of Pantoea gaviniae DSM22758T.</title>
        <authorList>
            <person name="Stevens M.J.A."/>
            <person name="Zurfluh K."/>
            <person name="Stephan R."/>
        </authorList>
    </citation>
    <scope>NUCLEOTIDE SEQUENCE [LARGE SCALE GENOMIC DNA]</scope>
    <source>
        <strain evidence="2 3">DSM 22758</strain>
    </source>
</reference>
<dbReference type="RefSeq" id="WP_104959168.1">
    <property type="nucleotide sequence ID" value="NZ_CP026377.1"/>
</dbReference>
<dbReference type="AlphaFoldDB" id="A0A1X1EDJ1"/>
<evidence type="ECO:0008006" key="4">
    <source>
        <dbReference type="Google" id="ProtNLM"/>
    </source>
</evidence>
<organism evidence="2 3">
    <name type="scientific">Mixta gaviniae</name>
    <dbReference type="NCBI Taxonomy" id="665914"/>
    <lineage>
        <taxon>Bacteria</taxon>
        <taxon>Pseudomonadati</taxon>
        <taxon>Pseudomonadota</taxon>
        <taxon>Gammaproteobacteria</taxon>
        <taxon>Enterobacterales</taxon>
        <taxon>Erwiniaceae</taxon>
        <taxon>Mixta</taxon>
    </lineage>
</organism>
<evidence type="ECO:0000313" key="3">
    <source>
        <dbReference type="Proteomes" id="UP000238365"/>
    </source>
</evidence>
<keyword evidence="1" id="KW-0732">Signal</keyword>
<keyword evidence="3" id="KW-1185">Reference proteome</keyword>
<dbReference type="EMBL" id="CP026377">
    <property type="protein sequence ID" value="AUX95466.1"/>
    <property type="molecule type" value="Genomic_DNA"/>
</dbReference>
<evidence type="ECO:0000256" key="1">
    <source>
        <dbReference type="SAM" id="SignalP"/>
    </source>
</evidence>
<protein>
    <recommendedName>
        <fullName evidence="4">YD repeat-containing protein</fullName>
    </recommendedName>
</protein>
<accession>A0A1X1EDJ1</accession>
<dbReference type="Proteomes" id="UP000238365">
    <property type="component" value="Chromosome"/>
</dbReference>
<dbReference type="KEGG" id="pgz:C2E15_12295"/>
<gene>
    <name evidence="2" type="ORF">C2E15_12295</name>
</gene>
<name>A0A1X1EDJ1_9GAMM</name>
<feature type="signal peptide" evidence="1">
    <location>
        <begin position="1"/>
        <end position="23"/>
    </location>
</feature>
<sequence>MKSGYLLLLIGVVSLPGSGAALAAESCRNAGGAINNSNSVILLGGTAKGQIKQVVMGEFGKNVNSQKRVLGQFDRCGRLTVADISYDKDERNVVLAMEQHISRVDHGWLAEYQISVSVKKENALVEVNNKQGIISYMVGEKGNIISASDSFILMGNKGFTETTYNYDKQLRLSSSVARGSDALTNGEYRYRWSADGLLLGSDSAQGKESYSYDRQQRESGLRAISNNRNGTTVTLDECQSWDDIGNCTLSYSQETETDGKETLQRQLAAAYRFEYWESVAQPK</sequence>
<dbReference type="OrthoDB" id="6626805at2"/>
<evidence type="ECO:0000313" key="2">
    <source>
        <dbReference type="EMBL" id="AUX95466.1"/>
    </source>
</evidence>
<proteinExistence type="predicted"/>